<evidence type="ECO:0000313" key="1">
    <source>
        <dbReference type="EMBL" id="KAB8273062.1"/>
    </source>
</evidence>
<keyword evidence="2" id="KW-1185">Reference proteome</keyword>
<organism evidence="1 2">
    <name type="scientific">Aspergillus minisclerotigenes</name>
    <dbReference type="NCBI Taxonomy" id="656917"/>
    <lineage>
        <taxon>Eukaryota</taxon>
        <taxon>Fungi</taxon>
        <taxon>Dikarya</taxon>
        <taxon>Ascomycota</taxon>
        <taxon>Pezizomycotina</taxon>
        <taxon>Eurotiomycetes</taxon>
        <taxon>Eurotiomycetidae</taxon>
        <taxon>Eurotiales</taxon>
        <taxon>Aspergillaceae</taxon>
        <taxon>Aspergillus</taxon>
        <taxon>Aspergillus subgen. Circumdati</taxon>
    </lineage>
</organism>
<name>A0A5N6J2D8_9EURO</name>
<accession>A0A5N6J2D8</accession>
<protein>
    <submittedName>
        <fullName evidence="1">Uncharacterized protein</fullName>
    </submittedName>
</protein>
<dbReference type="AlphaFoldDB" id="A0A5N6J2D8"/>
<reference evidence="1 2" key="1">
    <citation type="submission" date="2019-04" db="EMBL/GenBank/DDBJ databases">
        <title>Fungal friends and foes A comparative genomics study of 23 Aspergillus species from section Flavi.</title>
        <authorList>
            <consortium name="DOE Joint Genome Institute"/>
            <person name="Kjaerbolling I."/>
            <person name="Vesth T.C."/>
            <person name="Frisvad J.C."/>
            <person name="Nybo J.L."/>
            <person name="Theobald S."/>
            <person name="Kildgaard S."/>
            <person name="Petersen T.I."/>
            <person name="Kuo A."/>
            <person name="Sato A."/>
            <person name="Lyhne E.K."/>
            <person name="Kogle M.E."/>
            <person name="Wiebenga A."/>
            <person name="Kun R.S."/>
            <person name="Lubbers R.J."/>
            <person name="Makela M.R."/>
            <person name="Barry K."/>
            <person name="Chovatia M."/>
            <person name="Clum A."/>
            <person name="Daum C."/>
            <person name="Haridas S."/>
            <person name="He G."/>
            <person name="LaButti K."/>
            <person name="Lipzen A."/>
            <person name="Mondo S."/>
            <person name="Pangilinan J."/>
            <person name="Riley R."/>
            <person name="Salamov A."/>
            <person name="Simmons B.A."/>
            <person name="Magnuson J.K."/>
            <person name="Henrissat B."/>
            <person name="Mortensen U.H."/>
            <person name="Larsen T.O."/>
            <person name="De vries R.P."/>
            <person name="Grigoriev I.V."/>
            <person name="Machida M."/>
            <person name="Baker S.E."/>
            <person name="Andersen M.R."/>
        </authorList>
    </citation>
    <scope>NUCLEOTIDE SEQUENCE [LARGE SCALE GENOMIC DNA]</scope>
    <source>
        <strain evidence="1 2">CBS 117635</strain>
    </source>
</reference>
<dbReference type="Proteomes" id="UP000326289">
    <property type="component" value="Unassembled WGS sequence"/>
</dbReference>
<sequence>MRTTDEFYLSIQDKPDGGIKALIQDTTKGSSLKKNPAVEKWLEENSKEWRGVHLAREGHPHADFYAHGPIDTTNTKGRLRNGSSCTICGNMENTYLQGTSMIPEYQTSFLHDGVKETAWPFKIVSADPLRRSGDQLEPKDGFYIEICDDKEQPLGRMSGYGFGFSFMGVSEKSPLVFLLEYPEQ</sequence>
<proteinExistence type="predicted"/>
<evidence type="ECO:0000313" key="2">
    <source>
        <dbReference type="Proteomes" id="UP000326289"/>
    </source>
</evidence>
<dbReference type="EMBL" id="ML732799">
    <property type="protein sequence ID" value="KAB8273062.1"/>
    <property type="molecule type" value="Genomic_DNA"/>
</dbReference>
<gene>
    <name evidence="1" type="ORF">BDV30DRAFT_238934</name>
</gene>